<dbReference type="InterPro" id="IPR058922">
    <property type="entry name" value="WHD_DRP"/>
</dbReference>
<sequence length="478" mass="55376">MLYFGIYPEDYTIDRKRLTRQWMAEGFVIYEDGRTLEEVSEEYLAELIQRSLVNVSRVGFDGKVKSCQVHDLLREVIIEKMKNLNFCHLIMHKDDEQVTVGQTRRFSIAAISNTVLRNTRNSGIRAIFVFGKDELPEHFMGGLSSKFKLLKVLDFEKSLLNYIPYNLGNLFHLRYLNLSHTKVTVLPRSIGKLVNLETLDLRQTKVNGLKMKKGIGCLKSLQKLYFLEADYGGKKLIQELKKLKQLRKLGIKHVRQEYGNDLCAAIQEMNHLESLNIGAITTDEILDLNLVKAPTHLRVLNLKCRLTKLPDWIPNLEYLVKLRLGLSNFVDDPLESLKNLPNLLRLNLWDDAFAGDSLHFQVGGFQRLKEIDLTRLNNLSSVSIDKEALLGLEHFRFKNNPQLKVLPQDLQNLKNLQFLGFAEMPDDLVDSIDPEKDGRYHWIINHIPVVQIRQNYGQKFHEYTLHRIPTKPPISEYE</sequence>
<dbReference type="SUPFAM" id="SSF52058">
    <property type="entry name" value="L domain-like"/>
    <property type="match status" value="1"/>
</dbReference>
<keyword evidence="2" id="KW-0611">Plant defense</keyword>
<evidence type="ECO:0000259" key="3">
    <source>
        <dbReference type="Pfam" id="PF23559"/>
    </source>
</evidence>
<gene>
    <name evidence="5" type="ORF">A2U01_0005854</name>
</gene>
<evidence type="ECO:0000256" key="2">
    <source>
        <dbReference type="ARBA" id="ARBA00022821"/>
    </source>
</evidence>
<evidence type="ECO:0000313" key="6">
    <source>
        <dbReference type="Proteomes" id="UP000265520"/>
    </source>
</evidence>
<dbReference type="AlphaFoldDB" id="A0A392MCY4"/>
<evidence type="ECO:0000259" key="4">
    <source>
        <dbReference type="Pfam" id="PF23598"/>
    </source>
</evidence>
<dbReference type="Pfam" id="PF23598">
    <property type="entry name" value="LRR_14"/>
    <property type="match status" value="1"/>
</dbReference>
<dbReference type="GO" id="GO:0098542">
    <property type="term" value="P:defense response to other organism"/>
    <property type="evidence" value="ECO:0007669"/>
    <property type="project" value="TreeGrafter"/>
</dbReference>
<dbReference type="InterPro" id="IPR036388">
    <property type="entry name" value="WH-like_DNA-bd_sf"/>
</dbReference>
<feature type="domain" description="Disease resistance R13L4/SHOC-2-like LRR" evidence="4">
    <location>
        <begin position="209"/>
        <end position="416"/>
    </location>
</feature>
<accession>A0A392MCY4</accession>
<dbReference type="PANTHER" id="PTHR23155:SF1052">
    <property type="entry name" value="DISEASE RESISTANCE PROTEIN RPM1"/>
    <property type="match status" value="1"/>
</dbReference>
<comment type="caution">
    <text evidence="5">The sequence shown here is derived from an EMBL/GenBank/DDBJ whole genome shotgun (WGS) entry which is preliminary data.</text>
</comment>
<organism evidence="5 6">
    <name type="scientific">Trifolium medium</name>
    <dbReference type="NCBI Taxonomy" id="97028"/>
    <lineage>
        <taxon>Eukaryota</taxon>
        <taxon>Viridiplantae</taxon>
        <taxon>Streptophyta</taxon>
        <taxon>Embryophyta</taxon>
        <taxon>Tracheophyta</taxon>
        <taxon>Spermatophyta</taxon>
        <taxon>Magnoliopsida</taxon>
        <taxon>eudicotyledons</taxon>
        <taxon>Gunneridae</taxon>
        <taxon>Pentapetalae</taxon>
        <taxon>rosids</taxon>
        <taxon>fabids</taxon>
        <taxon>Fabales</taxon>
        <taxon>Fabaceae</taxon>
        <taxon>Papilionoideae</taxon>
        <taxon>50 kb inversion clade</taxon>
        <taxon>NPAAA clade</taxon>
        <taxon>Hologalegina</taxon>
        <taxon>IRL clade</taxon>
        <taxon>Trifolieae</taxon>
        <taxon>Trifolium</taxon>
    </lineage>
</organism>
<feature type="domain" description="Disease resistance protein winged helix" evidence="3">
    <location>
        <begin position="6"/>
        <end position="77"/>
    </location>
</feature>
<dbReference type="PANTHER" id="PTHR23155">
    <property type="entry name" value="DISEASE RESISTANCE PROTEIN RP"/>
    <property type="match status" value="1"/>
</dbReference>
<dbReference type="Gene3D" id="1.10.10.10">
    <property type="entry name" value="Winged helix-like DNA-binding domain superfamily/Winged helix DNA-binding domain"/>
    <property type="match status" value="1"/>
</dbReference>
<dbReference type="Proteomes" id="UP000265520">
    <property type="component" value="Unassembled WGS sequence"/>
</dbReference>
<evidence type="ECO:0000313" key="5">
    <source>
        <dbReference type="EMBL" id="MCH85013.1"/>
    </source>
</evidence>
<dbReference type="InterPro" id="IPR055414">
    <property type="entry name" value="LRR_R13L4/SHOC2-like"/>
</dbReference>
<dbReference type="Pfam" id="PF23559">
    <property type="entry name" value="WHD_DRP"/>
    <property type="match status" value="1"/>
</dbReference>
<protein>
    <submittedName>
        <fullName evidence="5">Disease resistance protein (CC-NBS-LRR class) family protein</fullName>
    </submittedName>
</protein>
<feature type="non-terminal residue" evidence="5">
    <location>
        <position position="478"/>
    </location>
</feature>
<dbReference type="InterPro" id="IPR032675">
    <property type="entry name" value="LRR_dom_sf"/>
</dbReference>
<dbReference type="InterPro" id="IPR044974">
    <property type="entry name" value="Disease_R_plants"/>
</dbReference>
<keyword evidence="1" id="KW-0677">Repeat</keyword>
<dbReference type="Gene3D" id="3.80.10.10">
    <property type="entry name" value="Ribonuclease Inhibitor"/>
    <property type="match status" value="1"/>
</dbReference>
<proteinExistence type="predicted"/>
<reference evidence="5 6" key="1">
    <citation type="journal article" date="2018" name="Front. Plant Sci.">
        <title>Red Clover (Trifolium pratense) and Zigzag Clover (T. medium) - A Picture of Genomic Similarities and Differences.</title>
        <authorList>
            <person name="Dluhosova J."/>
            <person name="Istvanek J."/>
            <person name="Nedelnik J."/>
            <person name="Repkova J."/>
        </authorList>
    </citation>
    <scope>NUCLEOTIDE SEQUENCE [LARGE SCALE GENOMIC DNA]</scope>
    <source>
        <strain evidence="6">cv. 10/8</strain>
        <tissue evidence="5">Leaf</tissue>
    </source>
</reference>
<dbReference type="EMBL" id="LXQA010007767">
    <property type="protein sequence ID" value="MCH85013.1"/>
    <property type="molecule type" value="Genomic_DNA"/>
</dbReference>
<dbReference type="FunFam" id="1.10.10.10:FF:000322">
    <property type="entry name" value="Probable disease resistance protein At1g63360"/>
    <property type="match status" value="1"/>
</dbReference>
<evidence type="ECO:0000256" key="1">
    <source>
        <dbReference type="ARBA" id="ARBA00022737"/>
    </source>
</evidence>
<name>A0A392MCY4_9FABA</name>
<keyword evidence="6" id="KW-1185">Reference proteome</keyword>